<organism evidence="2 3">
    <name type="scientific">Streptomyces regalis</name>
    <dbReference type="NCBI Taxonomy" id="68262"/>
    <lineage>
        <taxon>Bacteria</taxon>
        <taxon>Bacillati</taxon>
        <taxon>Actinomycetota</taxon>
        <taxon>Actinomycetes</taxon>
        <taxon>Kitasatosporales</taxon>
        <taxon>Streptomycetaceae</taxon>
        <taxon>Streptomyces</taxon>
    </lineage>
</organism>
<evidence type="ECO:0000313" key="3">
    <source>
        <dbReference type="Proteomes" id="UP000053923"/>
    </source>
</evidence>
<dbReference type="Gene3D" id="2.180.10.10">
    <property type="entry name" value="RHS repeat-associated core"/>
    <property type="match status" value="1"/>
</dbReference>
<protein>
    <recommendedName>
        <fullName evidence="4">RHS repeat-associated core domain-containing protein</fullName>
    </recommendedName>
</protein>
<feature type="compositionally biased region" description="Polar residues" evidence="1">
    <location>
        <begin position="58"/>
        <end position="71"/>
    </location>
</feature>
<evidence type="ECO:0008006" key="4">
    <source>
        <dbReference type="Google" id="ProtNLM"/>
    </source>
</evidence>
<feature type="region of interest" description="Disordered" evidence="1">
    <location>
        <begin position="58"/>
        <end position="77"/>
    </location>
</feature>
<proteinExistence type="predicted"/>
<reference evidence="3" key="1">
    <citation type="submission" date="2015-10" db="EMBL/GenBank/DDBJ databases">
        <authorList>
            <person name="Ju K.-S."/>
            <person name="Doroghazi J.R."/>
            <person name="Metcalf W.W."/>
        </authorList>
    </citation>
    <scope>NUCLEOTIDE SEQUENCE [LARGE SCALE GENOMIC DNA]</scope>
    <source>
        <strain evidence="3">NRRL 3151</strain>
    </source>
</reference>
<dbReference type="EMBL" id="LLZG01000025">
    <property type="protein sequence ID" value="KUL44060.1"/>
    <property type="molecule type" value="Genomic_DNA"/>
</dbReference>
<dbReference type="Proteomes" id="UP000053923">
    <property type="component" value="Unassembled WGS sequence"/>
</dbReference>
<keyword evidence="3" id="KW-1185">Reference proteome</keyword>
<dbReference type="NCBIfam" id="TIGR03696">
    <property type="entry name" value="Rhs_assc_core"/>
    <property type="match status" value="1"/>
</dbReference>
<gene>
    <name evidence="2" type="ORF">ADL12_05800</name>
</gene>
<name>A0A0X3VH88_9ACTN</name>
<dbReference type="AlphaFoldDB" id="A0A0X3VH88"/>
<comment type="caution">
    <text evidence="2">The sequence shown here is derived from an EMBL/GenBank/DDBJ whole genome shotgun (WGS) entry which is preliminary data.</text>
</comment>
<dbReference type="OrthoDB" id="3751446at2"/>
<accession>A0A0X3VH88</accession>
<dbReference type="RefSeq" id="WP_062699209.1">
    <property type="nucleotide sequence ID" value="NZ_LLZG01000025.1"/>
</dbReference>
<evidence type="ECO:0000256" key="1">
    <source>
        <dbReference type="SAM" id="MobiDB-lite"/>
    </source>
</evidence>
<sequence length="279" mass="30519">MACGYAYDAFGRTTAMPGGRTVAYYTNDLVRQQTVGDSRQTWMLDSAGRFRGWTTESNASGTWTQTGSRTNHYGDVSDSPRWITDQSGGVARIVAGLAGGLSATTGASGAVILQLTNLHGDVNLLLPLDTSVAPTALSADEYGNRRVGTEAVRYGWLGAEQRSAETATGALLMGVRLYNPETGRFLSTDPAFGGSRNAYEYAGANPVNHLDLDGRWYKKRTWYYSWGRLTGEYWSPSSWWSGSSRIRVTATLSKRWTGRIADYGWYLYIITGAIGFFEG</sequence>
<evidence type="ECO:0000313" key="2">
    <source>
        <dbReference type="EMBL" id="KUL44060.1"/>
    </source>
</evidence>
<dbReference type="InterPro" id="IPR022385">
    <property type="entry name" value="Rhs_assc_core"/>
</dbReference>